<evidence type="ECO:0000313" key="2">
    <source>
        <dbReference type="Proteomes" id="UP000198553"/>
    </source>
</evidence>
<name>A0A1H8AXW9_9BACI</name>
<keyword evidence="2" id="KW-1185">Reference proteome</keyword>
<accession>A0A1H8AXW9</accession>
<dbReference type="Proteomes" id="UP000198553">
    <property type="component" value="Unassembled WGS sequence"/>
</dbReference>
<protein>
    <submittedName>
        <fullName evidence="1">Uncharacterized protein</fullName>
    </submittedName>
</protein>
<dbReference type="EMBL" id="FOBW01000005">
    <property type="protein sequence ID" value="SEM74337.1"/>
    <property type="molecule type" value="Genomic_DNA"/>
</dbReference>
<reference evidence="2" key="1">
    <citation type="submission" date="2016-10" db="EMBL/GenBank/DDBJ databases">
        <authorList>
            <person name="Varghese N."/>
            <person name="Submissions S."/>
        </authorList>
    </citation>
    <scope>NUCLEOTIDE SEQUENCE [LARGE SCALE GENOMIC DNA]</scope>
    <source>
        <strain evidence="2">B48,IBRC-M 10115,DSM 25386,CECT 8001</strain>
    </source>
</reference>
<dbReference type="RefSeq" id="WP_090743964.1">
    <property type="nucleotide sequence ID" value="NZ_FOBW01000005.1"/>
</dbReference>
<gene>
    <name evidence="1" type="ORF">SAMN05192533_105160</name>
</gene>
<proteinExistence type="predicted"/>
<organism evidence="1 2">
    <name type="scientific">Mesobacillus persicus</name>
    <dbReference type="NCBI Taxonomy" id="930146"/>
    <lineage>
        <taxon>Bacteria</taxon>
        <taxon>Bacillati</taxon>
        <taxon>Bacillota</taxon>
        <taxon>Bacilli</taxon>
        <taxon>Bacillales</taxon>
        <taxon>Bacillaceae</taxon>
        <taxon>Mesobacillus</taxon>
    </lineage>
</organism>
<dbReference type="AlphaFoldDB" id="A0A1H8AXW9"/>
<sequence length="104" mass="12072">MYCKVKNGYAEIGDIVTRIDFYGESGVDPHNLYKVTEFDEYQGIKQVRFRRLKKGTLEFLTANGQLAGGDMMSFDEATFNLRIIEKAEKTPTFWSKLIKMFQNK</sequence>
<evidence type="ECO:0000313" key="1">
    <source>
        <dbReference type="EMBL" id="SEM74337.1"/>
    </source>
</evidence>